<dbReference type="EMBL" id="LFZW01000001">
    <property type="protein sequence ID" value="KMY50748.1"/>
    <property type="molecule type" value="Genomic_DNA"/>
</dbReference>
<dbReference type="PANTHER" id="PTHR43281:SF1">
    <property type="entry name" value="FARNESYL DIPHOSPHATE SYNTHASE"/>
    <property type="match status" value="1"/>
</dbReference>
<name>A0A0K9GVU4_9BACI</name>
<dbReference type="FunFam" id="1.10.600.10:FF:000001">
    <property type="entry name" value="Geranylgeranyl diphosphate synthase"/>
    <property type="match status" value="1"/>
</dbReference>
<dbReference type="InterPro" id="IPR008949">
    <property type="entry name" value="Isoprenoid_synthase_dom_sf"/>
</dbReference>
<dbReference type="Pfam" id="PF00348">
    <property type="entry name" value="polyprenyl_synt"/>
    <property type="match status" value="1"/>
</dbReference>
<dbReference type="PROSITE" id="PS00444">
    <property type="entry name" value="POLYPRENYL_SYNTHASE_2"/>
    <property type="match status" value="1"/>
</dbReference>
<dbReference type="PROSITE" id="PS00723">
    <property type="entry name" value="POLYPRENYL_SYNTHASE_1"/>
    <property type="match status" value="1"/>
</dbReference>
<protein>
    <recommendedName>
        <fullName evidence="4">Farnesyl diphosphate synthase</fullName>
        <ecNumber evidence="3">2.5.1.10</ecNumber>
    </recommendedName>
    <alternativeName>
        <fullName evidence="10">(2E,6E)-farnesyl diphosphate synthase</fullName>
    </alternativeName>
    <alternativeName>
        <fullName evidence="9">Geranyltranstransferase</fullName>
    </alternativeName>
</protein>
<evidence type="ECO:0000313" key="13">
    <source>
        <dbReference type="EMBL" id="KMY50748.1"/>
    </source>
</evidence>
<keyword evidence="7" id="KW-0460">Magnesium</keyword>
<dbReference type="NCBIfam" id="NF045485">
    <property type="entry name" value="FPPsyn"/>
    <property type="match status" value="1"/>
</dbReference>
<evidence type="ECO:0000256" key="6">
    <source>
        <dbReference type="ARBA" id="ARBA00022723"/>
    </source>
</evidence>
<keyword evidence="5 12" id="KW-0808">Transferase</keyword>
<evidence type="ECO:0000256" key="10">
    <source>
        <dbReference type="ARBA" id="ARBA00032873"/>
    </source>
</evidence>
<comment type="catalytic activity">
    <reaction evidence="11">
        <text>isopentenyl diphosphate + (2E)-geranyl diphosphate = (2E,6E)-farnesyl diphosphate + diphosphate</text>
        <dbReference type="Rhea" id="RHEA:19361"/>
        <dbReference type="ChEBI" id="CHEBI:33019"/>
        <dbReference type="ChEBI" id="CHEBI:58057"/>
        <dbReference type="ChEBI" id="CHEBI:128769"/>
        <dbReference type="ChEBI" id="CHEBI:175763"/>
        <dbReference type="EC" id="2.5.1.10"/>
    </reaction>
</comment>
<keyword evidence="6" id="KW-0479">Metal-binding</keyword>
<dbReference type="AlphaFoldDB" id="A0A0K9GVU4"/>
<organism evidence="13 14">
    <name type="scientific">Peribacillus loiseleuriae</name>
    <dbReference type="NCBI Taxonomy" id="1679170"/>
    <lineage>
        <taxon>Bacteria</taxon>
        <taxon>Bacillati</taxon>
        <taxon>Bacillota</taxon>
        <taxon>Bacilli</taxon>
        <taxon>Bacillales</taxon>
        <taxon>Bacillaceae</taxon>
        <taxon>Peribacillus</taxon>
    </lineage>
</organism>
<comment type="similarity">
    <text evidence="2 12">Belongs to the FPP/GGPP synthase family.</text>
</comment>
<dbReference type="InterPro" id="IPR033749">
    <property type="entry name" value="Polyprenyl_synt_CS"/>
</dbReference>
<comment type="caution">
    <text evidence="13">The sequence shown here is derived from an EMBL/GenBank/DDBJ whole genome shotgun (WGS) entry which is preliminary data.</text>
</comment>
<comment type="cofactor">
    <cofactor evidence="1">
        <name>Mg(2+)</name>
        <dbReference type="ChEBI" id="CHEBI:18420"/>
    </cofactor>
</comment>
<keyword evidence="8" id="KW-0414">Isoprene biosynthesis</keyword>
<dbReference type="SFLD" id="SFLDG01017">
    <property type="entry name" value="Polyprenyl_Transferase_Like"/>
    <property type="match status" value="1"/>
</dbReference>
<evidence type="ECO:0000256" key="7">
    <source>
        <dbReference type="ARBA" id="ARBA00022842"/>
    </source>
</evidence>
<reference evidence="14" key="1">
    <citation type="submission" date="2015-07" db="EMBL/GenBank/DDBJ databases">
        <title>Genome sequencing project for genomic taxonomy and phylogenomics of Bacillus-like bacteria.</title>
        <authorList>
            <person name="Liu B."/>
            <person name="Wang J."/>
            <person name="Zhu Y."/>
            <person name="Liu G."/>
            <person name="Chen Q."/>
            <person name="Chen Z."/>
            <person name="Lan J."/>
            <person name="Che J."/>
            <person name="Ge C."/>
            <person name="Shi H."/>
            <person name="Pan Z."/>
            <person name="Liu X."/>
        </authorList>
    </citation>
    <scope>NUCLEOTIDE SEQUENCE [LARGE SCALE GENOMIC DNA]</scope>
    <source>
        <strain evidence="14">FJAT-27997</strain>
    </source>
</reference>
<evidence type="ECO:0000256" key="12">
    <source>
        <dbReference type="RuleBase" id="RU004466"/>
    </source>
</evidence>
<dbReference type="SUPFAM" id="SSF48576">
    <property type="entry name" value="Terpenoid synthases"/>
    <property type="match status" value="1"/>
</dbReference>
<evidence type="ECO:0000256" key="9">
    <source>
        <dbReference type="ARBA" id="ARBA00032380"/>
    </source>
</evidence>
<gene>
    <name evidence="13" type="ORF">AC625_15500</name>
</gene>
<dbReference type="PANTHER" id="PTHR43281">
    <property type="entry name" value="FARNESYL DIPHOSPHATE SYNTHASE"/>
    <property type="match status" value="1"/>
</dbReference>
<dbReference type="Gene3D" id="1.10.600.10">
    <property type="entry name" value="Farnesyl Diphosphate Synthase"/>
    <property type="match status" value="1"/>
</dbReference>
<dbReference type="GO" id="GO:0016114">
    <property type="term" value="P:terpenoid biosynthetic process"/>
    <property type="evidence" value="ECO:0007669"/>
    <property type="project" value="UniProtKB-ARBA"/>
</dbReference>
<dbReference type="CDD" id="cd00685">
    <property type="entry name" value="Trans_IPPS_HT"/>
    <property type="match status" value="1"/>
</dbReference>
<evidence type="ECO:0000256" key="11">
    <source>
        <dbReference type="ARBA" id="ARBA00049399"/>
    </source>
</evidence>
<accession>A0A0K9GVU4</accession>
<dbReference type="GO" id="GO:0004337">
    <property type="term" value="F:(2E,6E)-farnesyl diphosphate synthase activity"/>
    <property type="evidence" value="ECO:0007669"/>
    <property type="project" value="UniProtKB-EC"/>
</dbReference>
<dbReference type="EC" id="2.5.1.10" evidence="3"/>
<dbReference type="RefSeq" id="WP_049682100.1">
    <property type="nucleotide sequence ID" value="NZ_LFZW01000001.1"/>
</dbReference>
<dbReference type="Proteomes" id="UP000037146">
    <property type="component" value="Unassembled WGS sequence"/>
</dbReference>
<evidence type="ECO:0000256" key="2">
    <source>
        <dbReference type="ARBA" id="ARBA00006706"/>
    </source>
</evidence>
<sequence>MNATSFHTFSETYKQLIELKIIEYVEELKAPDNLKAAMAYSLKAGGKRIRPLLVLAVLDAFAKDLNAGVPTAAAIEMIHTYSLIHDDLPAMDDDDLRRGKPTNHKVFGEATAILAGDALLTYSFQLIANTEHPDVTPEMKLNLILEIAKAAGAEGMVGGQVADMEGENKQLSLEELQYIHEHKTGKLLMASVLSGAILSGASAEQIHALKQFSYHLGLAFQIRDDILDIEGSEGEIGKPVGSDTGNNKSTYPSLLTLTGAKVRLAEHIKMAHKELAKTQLDTVLLNEITDMIAKRKS</sequence>
<dbReference type="STRING" id="1679170.AC625_15500"/>
<evidence type="ECO:0000256" key="4">
    <source>
        <dbReference type="ARBA" id="ARBA00015100"/>
    </source>
</evidence>
<proteinExistence type="inferred from homology"/>
<dbReference type="InterPro" id="IPR053378">
    <property type="entry name" value="Prenyl_diphosphate_synthase"/>
</dbReference>
<evidence type="ECO:0000313" key="14">
    <source>
        <dbReference type="Proteomes" id="UP000037146"/>
    </source>
</evidence>
<evidence type="ECO:0000256" key="5">
    <source>
        <dbReference type="ARBA" id="ARBA00022679"/>
    </source>
</evidence>
<dbReference type="InterPro" id="IPR000092">
    <property type="entry name" value="Polyprenyl_synt"/>
</dbReference>
<keyword evidence="14" id="KW-1185">Reference proteome</keyword>
<evidence type="ECO:0000256" key="8">
    <source>
        <dbReference type="ARBA" id="ARBA00023229"/>
    </source>
</evidence>
<dbReference type="GO" id="GO:0046872">
    <property type="term" value="F:metal ion binding"/>
    <property type="evidence" value="ECO:0007669"/>
    <property type="project" value="UniProtKB-KW"/>
</dbReference>
<dbReference type="OrthoDB" id="9805316at2"/>
<evidence type="ECO:0000256" key="1">
    <source>
        <dbReference type="ARBA" id="ARBA00001946"/>
    </source>
</evidence>
<dbReference type="GO" id="GO:0005737">
    <property type="term" value="C:cytoplasm"/>
    <property type="evidence" value="ECO:0007669"/>
    <property type="project" value="UniProtKB-ARBA"/>
</dbReference>
<dbReference type="SFLD" id="SFLDS00005">
    <property type="entry name" value="Isoprenoid_Synthase_Type_I"/>
    <property type="match status" value="1"/>
</dbReference>
<dbReference type="PATRIC" id="fig|1679170.3.peg.3532"/>
<evidence type="ECO:0000256" key="3">
    <source>
        <dbReference type="ARBA" id="ARBA00012439"/>
    </source>
</evidence>